<name>A0AAE1DTG9_9GAST</name>
<proteinExistence type="predicted"/>
<organism evidence="2 3">
    <name type="scientific">Elysia crispata</name>
    <name type="common">lettuce slug</name>
    <dbReference type="NCBI Taxonomy" id="231223"/>
    <lineage>
        <taxon>Eukaryota</taxon>
        <taxon>Metazoa</taxon>
        <taxon>Spiralia</taxon>
        <taxon>Lophotrochozoa</taxon>
        <taxon>Mollusca</taxon>
        <taxon>Gastropoda</taxon>
        <taxon>Heterobranchia</taxon>
        <taxon>Euthyneura</taxon>
        <taxon>Panpulmonata</taxon>
        <taxon>Sacoglossa</taxon>
        <taxon>Placobranchoidea</taxon>
        <taxon>Plakobranchidae</taxon>
        <taxon>Elysia</taxon>
    </lineage>
</organism>
<dbReference type="Proteomes" id="UP001283361">
    <property type="component" value="Unassembled WGS sequence"/>
</dbReference>
<dbReference type="PANTHER" id="PTHR19143">
    <property type="entry name" value="FIBRINOGEN/TENASCIN/ANGIOPOEITIN"/>
    <property type="match status" value="1"/>
</dbReference>
<comment type="caution">
    <text evidence="2">The sequence shown here is derived from an EMBL/GenBank/DDBJ whole genome shotgun (WGS) entry which is preliminary data.</text>
</comment>
<gene>
    <name evidence="2" type="ORF">RRG08_025482</name>
</gene>
<keyword evidence="3" id="KW-1185">Reference proteome</keyword>
<dbReference type="EMBL" id="JAWDGP010002506">
    <property type="protein sequence ID" value="KAK3782461.1"/>
    <property type="molecule type" value="Genomic_DNA"/>
</dbReference>
<dbReference type="GO" id="GO:0005615">
    <property type="term" value="C:extracellular space"/>
    <property type="evidence" value="ECO:0007669"/>
    <property type="project" value="TreeGrafter"/>
</dbReference>
<protein>
    <recommendedName>
        <fullName evidence="1">Fibrinogen C-terminal domain-containing protein</fullName>
    </recommendedName>
</protein>
<dbReference type="SMART" id="SM00186">
    <property type="entry name" value="FBG"/>
    <property type="match status" value="1"/>
</dbReference>
<accession>A0AAE1DTG9</accession>
<feature type="domain" description="Fibrinogen C-terminal" evidence="1">
    <location>
        <begin position="1"/>
        <end position="126"/>
    </location>
</feature>
<dbReference type="InterPro" id="IPR050373">
    <property type="entry name" value="Fibrinogen_C-term_domain"/>
</dbReference>
<dbReference type="SUPFAM" id="SSF56496">
    <property type="entry name" value="Fibrinogen C-terminal domain-like"/>
    <property type="match status" value="1"/>
</dbReference>
<sequence>MMDMFRPTVCEKGIVSVLSHGYPVIYPRSQSKFHFPYLCDSLTDAEGWIVIQRRSTGNVDFHRNWVDYRTGFGYLGGDFWLGNDNIFVITRTGTYELRVDLRYKGKLAFAHYSQFYVSDEFSKFTLGILFWDGRELHEVSQQLGVLHIRQRQ</sequence>
<dbReference type="Gene3D" id="3.90.215.10">
    <property type="entry name" value="Gamma Fibrinogen, chain A, domain 1"/>
    <property type="match status" value="1"/>
</dbReference>
<dbReference type="InterPro" id="IPR002181">
    <property type="entry name" value="Fibrinogen_a/b/g_C_dom"/>
</dbReference>
<evidence type="ECO:0000313" key="2">
    <source>
        <dbReference type="EMBL" id="KAK3782461.1"/>
    </source>
</evidence>
<dbReference type="Pfam" id="PF00147">
    <property type="entry name" value="Fibrinogen_C"/>
    <property type="match status" value="1"/>
</dbReference>
<reference evidence="2" key="1">
    <citation type="journal article" date="2023" name="G3 (Bethesda)">
        <title>A reference genome for the long-term kleptoplast-retaining sea slug Elysia crispata morphotype clarki.</title>
        <authorList>
            <person name="Eastman K.E."/>
            <person name="Pendleton A.L."/>
            <person name="Shaikh M.A."/>
            <person name="Suttiyut T."/>
            <person name="Ogas R."/>
            <person name="Tomko P."/>
            <person name="Gavelis G."/>
            <person name="Widhalm J.R."/>
            <person name="Wisecaver J.H."/>
        </authorList>
    </citation>
    <scope>NUCLEOTIDE SEQUENCE</scope>
    <source>
        <strain evidence="2">ECLA1</strain>
    </source>
</reference>
<dbReference type="AlphaFoldDB" id="A0AAE1DTG9"/>
<evidence type="ECO:0000313" key="3">
    <source>
        <dbReference type="Proteomes" id="UP001283361"/>
    </source>
</evidence>
<dbReference type="InterPro" id="IPR014716">
    <property type="entry name" value="Fibrinogen_a/b/g_C_1"/>
</dbReference>
<dbReference type="InterPro" id="IPR036056">
    <property type="entry name" value="Fibrinogen-like_C"/>
</dbReference>
<dbReference type="PROSITE" id="PS51406">
    <property type="entry name" value="FIBRINOGEN_C_2"/>
    <property type="match status" value="1"/>
</dbReference>
<evidence type="ECO:0000259" key="1">
    <source>
        <dbReference type="PROSITE" id="PS51406"/>
    </source>
</evidence>